<evidence type="ECO:0000313" key="2">
    <source>
        <dbReference type="EMBL" id="MDI3408895.1"/>
    </source>
</evidence>
<sequence>MRPLLERLAASHPRGHTTLLPPPTHLSLRDSRTLNLALPPPEPVGRAHLAVSRAGIRHEVPLTMERLGPGGARLLTATATLRGPAPDSRPAPDAPDTPDTPGLQLTDGIWRLTLVTTAPEGRVRRRGFPLSPEPAPPNETPLLPHAPDPSTGALIRLVRCPGGRAALQVDRPSPHAELLRFEPRPDGAVLHGRLIGAPPHGWQAEAVRRRDGAKAPAQLTWQGSEFTILLPLDGMLAAGPGQWVWGFRLLRPGHGRAHRELPLARRLTDVRDPAAAFPAPFRVCALPYGALARIRPHFTGSGAFAVTCLELTESR</sequence>
<proteinExistence type="predicted"/>
<protein>
    <recommendedName>
        <fullName evidence="4">Transferase</fullName>
    </recommendedName>
</protein>
<reference evidence="2 3" key="1">
    <citation type="submission" date="2023-05" db="EMBL/GenBank/DDBJ databases">
        <title>Draft genome sequence of Streptomyces sp. B-S-A6 isolated from a cave soil in Thailand.</title>
        <authorList>
            <person name="Chamroensaksri N."/>
            <person name="Muangham S."/>
        </authorList>
    </citation>
    <scope>NUCLEOTIDE SEQUENCE [LARGE SCALE GENOMIC DNA]</scope>
    <source>
        <strain evidence="2 3">B-S-A6</strain>
    </source>
</reference>
<keyword evidence="3" id="KW-1185">Reference proteome</keyword>
<evidence type="ECO:0000256" key="1">
    <source>
        <dbReference type="SAM" id="MobiDB-lite"/>
    </source>
</evidence>
<feature type="region of interest" description="Disordered" evidence="1">
    <location>
        <begin position="81"/>
        <end position="105"/>
    </location>
</feature>
<comment type="caution">
    <text evidence="2">The sequence shown here is derived from an EMBL/GenBank/DDBJ whole genome shotgun (WGS) entry which is preliminary data.</text>
</comment>
<gene>
    <name evidence="2" type="ORF">QIS96_34405</name>
</gene>
<name>A0ABT6SL22_9ACTN</name>
<dbReference type="Proteomes" id="UP001223978">
    <property type="component" value="Unassembled WGS sequence"/>
</dbReference>
<dbReference type="EMBL" id="JASCIQ010000054">
    <property type="protein sequence ID" value="MDI3408895.1"/>
    <property type="molecule type" value="Genomic_DNA"/>
</dbReference>
<organism evidence="2 3">
    <name type="scientific">Streptomyces cavernicola</name>
    <dbReference type="NCBI Taxonomy" id="3043613"/>
    <lineage>
        <taxon>Bacteria</taxon>
        <taxon>Bacillati</taxon>
        <taxon>Actinomycetota</taxon>
        <taxon>Actinomycetes</taxon>
        <taxon>Kitasatosporales</taxon>
        <taxon>Streptomycetaceae</taxon>
        <taxon>Streptomyces</taxon>
    </lineage>
</organism>
<accession>A0ABT6SL22</accession>
<evidence type="ECO:0008006" key="4">
    <source>
        <dbReference type="Google" id="ProtNLM"/>
    </source>
</evidence>
<evidence type="ECO:0000313" key="3">
    <source>
        <dbReference type="Proteomes" id="UP001223978"/>
    </source>
</evidence>
<dbReference type="RefSeq" id="WP_282546771.1">
    <property type="nucleotide sequence ID" value="NZ_JASCIQ010000054.1"/>
</dbReference>